<organism evidence="1">
    <name type="scientific">Myoviridae sp. ctFNi10</name>
    <dbReference type="NCBI Taxonomy" id="2825067"/>
    <lineage>
        <taxon>Viruses</taxon>
        <taxon>Duplodnaviria</taxon>
        <taxon>Heunggongvirae</taxon>
        <taxon>Uroviricota</taxon>
        <taxon>Caudoviricetes</taxon>
    </lineage>
</organism>
<evidence type="ECO:0000313" key="1">
    <source>
        <dbReference type="EMBL" id="DAF86778.1"/>
    </source>
</evidence>
<name>A0A8S5TX46_9CAUD</name>
<accession>A0A8S5TX46</accession>
<protein>
    <submittedName>
        <fullName evidence="1">Uncharacterized protein</fullName>
    </submittedName>
</protein>
<dbReference type="EMBL" id="BK015952">
    <property type="protein sequence ID" value="DAF86778.1"/>
    <property type="molecule type" value="Genomic_DNA"/>
</dbReference>
<sequence>MEQKRIGEASPEELLNLKGKYGKVKMVEVEDEDAIYCIYLKRPDFATLKAVTKIAKTDELEGTKIFLQNCMVAGAQEVLEDGVLLVAAASAASSLLTSAKATLKNA</sequence>
<reference evidence="1" key="1">
    <citation type="journal article" date="2021" name="Proc. Natl. Acad. Sci. U.S.A.">
        <title>A Catalog of Tens of Thousands of Viruses from Human Metagenomes Reveals Hidden Associations with Chronic Diseases.</title>
        <authorList>
            <person name="Tisza M.J."/>
            <person name="Buck C.B."/>
        </authorList>
    </citation>
    <scope>NUCLEOTIDE SEQUENCE</scope>
    <source>
        <strain evidence="1">CtFNi10</strain>
    </source>
</reference>
<dbReference type="Gene3D" id="3.30.2220.10">
    <property type="entry name" value="rbstp2171"/>
    <property type="match status" value="1"/>
</dbReference>
<proteinExistence type="predicted"/>